<gene>
    <name evidence="1" type="ORF">PORY_002276</name>
</gene>
<evidence type="ECO:0000313" key="1">
    <source>
        <dbReference type="EMBL" id="KAG4304301.1"/>
    </source>
</evidence>
<comment type="caution">
    <text evidence="1">The sequence shown here is derived from an EMBL/GenBank/DDBJ whole genome shotgun (WGS) entry which is preliminary data.</text>
</comment>
<reference evidence="1 2" key="1">
    <citation type="journal article" date="2021" name="Commun. Biol.">
        <title>Genomic insights into the host specific adaptation of the Pneumocystis genus.</title>
        <authorList>
            <person name="Cisse O.H."/>
            <person name="Ma L."/>
            <person name="Dekker J.P."/>
            <person name="Khil P.P."/>
            <person name="Youn J.-H."/>
            <person name="Brenchley J.M."/>
            <person name="Blair R."/>
            <person name="Pahar B."/>
            <person name="Chabe M."/>
            <person name="Van Rompay K.K.A."/>
            <person name="Keesler R."/>
            <person name="Sukura A."/>
            <person name="Hirsch V."/>
            <person name="Kutty G."/>
            <person name="Liu Y."/>
            <person name="Peng L."/>
            <person name="Chen J."/>
            <person name="Song J."/>
            <person name="Weissenbacher-Lang C."/>
            <person name="Xu J."/>
            <person name="Upham N.S."/>
            <person name="Stajich J.E."/>
            <person name="Cuomo C.A."/>
            <person name="Cushion M.T."/>
            <person name="Kovacs J.A."/>
        </authorList>
    </citation>
    <scope>NUCLEOTIDE SEQUENCE [LARGE SCALE GENOMIC DNA]</scope>
    <source>
        <strain evidence="1 2">RABM</strain>
    </source>
</reference>
<dbReference type="EMBL" id="JABTEG010000009">
    <property type="protein sequence ID" value="KAG4304301.1"/>
    <property type="molecule type" value="Genomic_DNA"/>
</dbReference>
<organism evidence="1 2">
    <name type="scientific">Pneumocystis oryctolagi</name>
    <dbReference type="NCBI Taxonomy" id="42067"/>
    <lineage>
        <taxon>Eukaryota</taxon>
        <taxon>Fungi</taxon>
        <taxon>Dikarya</taxon>
        <taxon>Ascomycota</taxon>
        <taxon>Taphrinomycotina</taxon>
        <taxon>Pneumocystomycetes</taxon>
        <taxon>Pneumocystaceae</taxon>
        <taxon>Pneumocystis</taxon>
    </lineage>
</organism>
<sequence>MKETQISSVPNLCLADYIFTLSNDKSLERQKQAIELLLDAIKKENLAPLYLYLHEHFKEFPFDITIYNDLKTENDKELEKLDNEIKEVQEMDSDQEIADILKKKAEFFARICDKDRALESYQEAYNNNTAIGFQIDILFGIMRIALFFSDIPLFIRNMDKAKNFVDNGADWDRKNRLKTYMALHFMSIRNFKEASCLFLDSISTFTSTELMKYEDVVKYTIITGSISLERVDFKQKIVDSPELLSVITTDKSFVSLKNMVNSLYYCNYALFFRALADIEENHLRVNRYLFLHADYYVREMKRKSYAQLLESYKALSISSMASAFGVSIEFIDKDLSRFIANKQLNCIIDRVNGIIETNRPDSKNAQYQLLIKQGDHLLNKLQKFQARIMAGM</sequence>
<evidence type="ECO:0000313" key="2">
    <source>
        <dbReference type="Proteomes" id="UP000768646"/>
    </source>
</evidence>
<name>A0ACB7C9U1_9ASCO</name>
<dbReference type="Proteomes" id="UP000768646">
    <property type="component" value="Unassembled WGS sequence"/>
</dbReference>
<proteinExistence type="predicted"/>
<protein>
    <submittedName>
        <fullName evidence="1">Uncharacterized protein</fullName>
    </submittedName>
</protein>
<keyword evidence="2" id="KW-1185">Reference proteome</keyword>
<accession>A0ACB7C9U1</accession>